<comment type="caution">
    <text evidence="2">The sequence shown here is derived from an EMBL/GenBank/DDBJ whole genome shotgun (WGS) entry which is preliminary data.</text>
</comment>
<dbReference type="EMBL" id="CM026428">
    <property type="protein sequence ID" value="KAG0567616.1"/>
    <property type="molecule type" value="Genomic_DNA"/>
</dbReference>
<evidence type="ECO:0000313" key="2">
    <source>
        <dbReference type="EMBL" id="KAG0567616.1"/>
    </source>
</evidence>
<accession>A0A8T0H6N0</accession>
<proteinExistence type="predicted"/>
<evidence type="ECO:0000256" key="1">
    <source>
        <dbReference type="SAM" id="MobiDB-lite"/>
    </source>
</evidence>
<gene>
    <name evidence="2" type="ORF">KC19_7G148500</name>
</gene>
<keyword evidence="3" id="KW-1185">Reference proteome</keyword>
<organism evidence="2 3">
    <name type="scientific">Ceratodon purpureus</name>
    <name type="common">Fire moss</name>
    <name type="synonym">Dicranum purpureum</name>
    <dbReference type="NCBI Taxonomy" id="3225"/>
    <lineage>
        <taxon>Eukaryota</taxon>
        <taxon>Viridiplantae</taxon>
        <taxon>Streptophyta</taxon>
        <taxon>Embryophyta</taxon>
        <taxon>Bryophyta</taxon>
        <taxon>Bryophytina</taxon>
        <taxon>Bryopsida</taxon>
        <taxon>Dicranidae</taxon>
        <taxon>Pseudoditrichales</taxon>
        <taxon>Ditrichaceae</taxon>
        <taxon>Ceratodon</taxon>
    </lineage>
</organism>
<dbReference type="AlphaFoldDB" id="A0A8T0H6N0"/>
<reference evidence="2" key="1">
    <citation type="submission" date="2020-06" db="EMBL/GenBank/DDBJ databases">
        <title>WGS assembly of Ceratodon purpureus strain R40.</title>
        <authorList>
            <person name="Carey S.B."/>
            <person name="Jenkins J."/>
            <person name="Shu S."/>
            <person name="Lovell J.T."/>
            <person name="Sreedasyam A."/>
            <person name="Maumus F."/>
            <person name="Tiley G.P."/>
            <person name="Fernandez-Pozo N."/>
            <person name="Barry K."/>
            <person name="Chen C."/>
            <person name="Wang M."/>
            <person name="Lipzen A."/>
            <person name="Daum C."/>
            <person name="Saski C.A."/>
            <person name="Payton A.C."/>
            <person name="Mcbreen J.C."/>
            <person name="Conrad R.E."/>
            <person name="Kollar L.M."/>
            <person name="Olsson S."/>
            <person name="Huttunen S."/>
            <person name="Landis J.B."/>
            <person name="Wickett N.J."/>
            <person name="Johnson M.G."/>
            <person name="Rensing S.A."/>
            <person name="Grimwood J."/>
            <person name="Schmutz J."/>
            <person name="Mcdaniel S.F."/>
        </authorList>
    </citation>
    <scope>NUCLEOTIDE SEQUENCE</scope>
    <source>
        <strain evidence="2">R40</strain>
    </source>
</reference>
<name>A0A8T0H6N0_CERPU</name>
<dbReference type="Proteomes" id="UP000822688">
    <property type="component" value="Chromosome 7"/>
</dbReference>
<protein>
    <submittedName>
        <fullName evidence="2">Uncharacterized protein</fullName>
    </submittedName>
</protein>
<feature type="compositionally biased region" description="Polar residues" evidence="1">
    <location>
        <begin position="69"/>
        <end position="83"/>
    </location>
</feature>
<feature type="region of interest" description="Disordered" evidence="1">
    <location>
        <begin position="49"/>
        <end position="83"/>
    </location>
</feature>
<evidence type="ECO:0000313" key="3">
    <source>
        <dbReference type="Proteomes" id="UP000822688"/>
    </source>
</evidence>
<sequence>MMRSKHLFMALDASSFNEFPLSTHVNPLHQQNLTYKTTSTRLETAPLLNRNARINSTERKMASPGLKSNARNPQHFSQHPHGTSLMNTAKTLLHPPAQPKPYCTCWQ</sequence>